<dbReference type="SMART" id="SM00855">
    <property type="entry name" value="PGAM"/>
    <property type="match status" value="1"/>
</dbReference>
<dbReference type="RefSeq" id="WP_123637545.1">
    <property type="nucleotide sequence ID" value="NZ_JBHYFO010000002.1"/>
</dbReference>
<dbReference type="PANTHER" id="PTHR48100">
    <property type="entry name" value="BROAD-SPECIFICITY PHOSPHATASE YOR283W-RELATED"/>
    <property type="match status" value="1"/>
</dbReference>
<dbReference type="OrthoDB" id="92610at2"/>
<dbReference type="InterPro" id="IPR013078">
    <property type="entry name" value="His_Pase_superF_clade-1"/>
</dbReference>
<dbReference type="InterPro" id="IPR029033">
    <property type="entry name" value="His_PPase_superfam"/>
</dbReference>
<dbReference type="Pfam" id="PF00300">
    <property type="entry name" value="His_Phos_1"/>
    <property type="match status" value="1"/>
</dbReference>
<protein>
    <submittedName>
        <fullName evidence="1">Phosphohistidine phosphatase SixA</fullName>
    </submittedName>
</protein>
<organism evidence="1 2">
    <name type="scientific">Marinimicrobium koreense</name>
    <dbReference type="NCBI Taxonomy" id="306545"/>
    <lineage>
        <taxon>Bacteria</taxon>
        <taxon>Pseudomonadati</taxon>
        <taxon>Pseudomonadota</taxon>
        <taxon>Gammaproteobacteria</taxon>
        <taxon>Cellvibrionales</taxon>
        <taxon>Cellvibrionaceae</taxon>
        <taxon>Marinimicrobium</taxon>
    </lineage>
</organism>
<dbReference type="GO" id="GO:0005737">
    <property type="term" value="C:cytoplasm"/>
    <property type="evidence" value="ECO:0007669"/>
    <property type="project" value="InterPro"/>
</dbReference>
<dbReference type="InterPro" id="IPR050275">
    <property type="entry name" value="PGM_Phosphatase"/>
</dbReference>
<dbReference type="Proteomes" id="UP000273643">
    <property type="component" value="Unassembled WGS sequence"/>
</dbReference>
<dbReference type="InterPro" id="IPR004449">
    <property type="entry name" value="SixA"/>
</dbReference>
<reference evidence="1 2" key="1">
    <citation type="submission" date="2018-11" db="EMBL/GenBank/DDBJ databases">
        <title>Genomic Encyclopedia of Type Strains, Phase IV (KMG-IV): sequencing the most valuable type-strain genomes for metagenomic binning, comparative biology and taxonomic classification.</title>
        <authorList>
            <person name="Goeker M."/>
        </authorList>
    </citation>
    <scope>NUCLEOTIDE SEQUENCE [LARGE SCALE GENOMIC DNA]</scope>
    <source>
        <strain evidence="1 2">DSM 16974</strain>
    </source>
</reference>
<dbReference type="PANTHER" id="PTHR48100:SF15">
    <property type="entry name" value="SEDOHEPTULOSE 1,7-BISPHOSPHATASE"/>
    <property type="match status" value="1"/>
</dbReference>
<comment type="caution">
    <text evidence="1">The sequence shown here is derived from an EMBL/GenBank/DDBJ whole genome shotgun (WGS) entry which is preliminary data.</text>
</comment>
<dbReference type="GO" id="GO:0101006">
    <property type="term" value="F:protein histidine phosphatase activity"/>
    <property type="evidence" value="ECO:0007669"/>
    <property type="project" value="InterPro"/>
</dbReference>
<dbReference type="AlphaFoldDB" id="A0A3N1NW05"/>
<evidence type="ECO:0000313" key="2">
    <source>
        <dbReference type="Proteomes" id="UP000273643"/>
    </source>
</evidence>
<gene>
    <name evidence="1" type="ORF">EDC38_0986</name>
</gene>
<sequence length="155" mass="16956">MKTLFIMRHGQAQTKASSDAERPLTARGEADVERVANALSDELSDLDQLWVSPYRRARQTAAIVNQVLGRGAEPVETELLTPEADLEALCAQLQACEEDNLMLVSHMPLVGDLIHYLTGAEPGRYTMGTASVACLTLDVVAGGVGELRWLRHRED</sequence>
<dbReference type="NCBIfam" id="TIGR00249">
    <property type="entry name" value="sixA"/>
    <property type="match status" value="1"/>
</dbReference>
<dbReference type="GO" id="GO:0070297">
    <property type="term" value="P:regulation of phosphorelay signal transduction system"/>
    <property type="evidence" value="ECO:0007669"/>
    <property type="project" value="TreeGrafter"/>
</dbReference>
<dbReference type="Gene3D" id="3.40.50.1240">
    <property type="entry name" value="Phosphoglycerate mutase-like"/>
    <property type="match status" value="1"/>
</dbReference>
<dbReference type="EMBL" id="RJUK01000001">
    <property type="protein sequence ID" value="ROQ20385.1"/>
    <property type="molecule type" value="Genomic_DNA"/>
</dbReference>
<evidence type="ECO:0000313" key="1">
    <source>
        <dbReference type="EMBL" id="ROQ20385.1"/>
    </source>
</evidence>
<keyword evidence="2" id="KW-1185">Reference proteome</keyword>
<proteinExistence type="predicted"/>
<accession>A0A3N1NW05</accession>
<dbReference type="CDD" id="cd07067">
    <property type="entry name" value="HP_PGM_like"/>
    <property type="match status" value="1"/>
</dbReference>
<dbReference type="SUPFAM" id="SSF53254">
    <property type="entry name" value="Phosphoglycerate mutase-like"/>
    <property type="match status" value="1"/>
</dbReference>
<name>A0A3N1NW05_9GAMM</name>